<gene>
    <name evidence="1" type="ORF">KI387_008626</name>
</gene>
<evidence type="ECO:0000313" key="1">
    <source>
        <dbReference type="EMBL" id="KAH9304222.1"/>
    </source>
</evidence>
<dbReference type="Proteomes" id="UP000824469">
    <property type="component" value="Unassembled WGS sequence"/>
</dbReference>
<dbReference type="AlphaFoldDB" id="A0AA38CTW6"/>
<dbReference type="EMBL" id="JAHRHJ020000008">
    <property type="protein sequence ID" value="KAH9304222.1"/>
    <property type="molecule type" value="Genomic_DNA"/>
</dbReference>
<keyword evidence="2" id="KW-1185">Reference proteome</keyword>
<dbReference type="PANTHER" id="PTHR37247">
    <property type="entry name" value="TRANSMEMBRANE PROTEIN"/>
    <property type="match status" value="1"/>
</dbReference>
<dbReference type="PANTHER" id="PTHR37247:SF1">
    <property type="entry name" value="TRANSMEMBRANE PROTEIN"/>
    <property type="match status" value="1"/>
</dbReference>
<feature type="non-terminal residue" evidence="1">
    <location>
        <position position="139"/>
    </location>
</feature>
<protein>
    <submittedName>
        <fullName evidence="1">Uncharacterized protein</fullName>
    </submittedName>
</protein>
<dbReference type="OMA" id="ISGWPRS"/>
<accession>A0AA38CTW6</accession>
<name>A0AA38CTW6_TAXCH</name>
<evidence type="ECO:0000313" key="2">
    <source>
        <dbReference type="Proteomes" id="UP000824469"/>
    </source>
</evidence>
<reference evidence="1 2" key="1">
    <citation type="journal article" date="2021" name="Nat. Plants">
        <title>The Taxus genome provides insights into paclitaxel biosynthesis.</title>
        <authorList>
            <person name="Xiong X."/>
            <person name="Gou J."/>
            <person name="Liao Q."/>
            <person name="Li Y."/>
            <person name="Zhou Q."/>
            <person name="Bi G."/>
            <person name="Li C."/>
            <person name="Du R."/>
            <person name="Wang X."/>
            <person name="Sun T."/>
            <person name="Guo L."/>
            <person name="Liang H."/>
            <person name="Lu P."/>
            <person name="Wu Y."/>
            <person name="Zhang Z."/>
            <person name="Ro D.K."/>
            <person name="Shang Y."/>
            <person name="Huang S."/>
            <person name="Yan J."/>
        </authorList>
    </citation>
    <scope>NUCLEOTIDE SEQUENCE [LARGE SCALE GENOMIC DNA]</scope>
    <source>
        <strain evidence="1">Ta-2019</strain>
    </source>
</reference>
<comment type="caution">
    <text evidence="1">The sequence shown here is derived from an EMBL/GenBank/DDBJ whole genome shotgun (WGS) entry which is preliminary data.</text>
</comment>
<proteinExistence type="predicted"/>
<sequence length="139" mass="15996">MSAALSMIEFGCPRSCSGLIEKSWNKQPKFGIHIRHSKRFKANCQLSSECATGWHKYSYLKVQRGQETTRSRAAGADGRYFPVDDDTKLEPFLISLGKHFLRDIKWALLFLWEQPGQLRFIEWPSFQSTLKTAILTVLL</sequence>
<organism evidence="1 2">
    <name type="scientific">Taxus chinensis</name>
    <name type="common">Chinese yew</name>
    <name type="synonym">Taxus wallichiana var. chinensis</name>
    <dbReference type="NCBI Taxonomy" id="29808"/>
    <lineage>
        <taxon>Eukaryota</taxon>
        <taxon>Viridiplantae</taxon>
        <taxon>Streptophyta</taxon>
        <taxon>Embryophyta</taxon>
        <taxon>Tracheophyta</taxon>
        <taxon>Spermatophyta</taxon>
        <taxon>Pinopsida</taxon>
        <taxon>Pinidae</taxon>
        <taxon>Conifers II</taxon>
        <taxon>Cupressales</taxon>
        <taxon>Taxaceae</taxon>
        <taxon>Taxus</taxon>
    </lineage>
</organism>